<keyword evidence="2" id="KW-1185">Reference proteome</keyword>
<evidence type="ECO:0000313" key="1">
    <source>
        <dbReference type="EMBL" id="KAJ5733420.1"/>
    </source>
</evidence>
<sequence length="73" mass="7605">MCVLKVRVVSATKTFIFSCSALPCLNISDSMVGVLTATNNGAETCSGNIDNGDENLDLISGFSLAHGYGQNFA</sequence>
<protein>
    <submittedName>
        <fullName evidence="1">Uncharacterized protein</fullName>
    </submittedName>
</protein>
<organism evidence="1 2">
    <name type="scientific">Penicillium malachiteum</name>
    <dbReference type="NCBI Taxonomy" id="1324776"/>
    <lineage>
        <taxon>Eukaryota</taxon>
        <taxon>Fungi</taxon>
        <taxon>Dikarya</taxon>
        <taxon>Ascomycota</taxon>
        <taxon>Pezizomycotina</taxon>
        <taxon>Eurotiomycetes</taxon>
        <taxon>Eurotiomycetidae</taxon>
        <taxon>Eurotiales</taxon>
        <taxon>Aspergillaceae</taxon>
        <taxon>Penicillium</taxon>
    </lineage>
</organism>
<dbReference type="EMBL" id="JAQJAN010000003">
    <property type="protein sequence ID" value="KAJ5733420.1"/>
    <property type="molecule type" value="Genomic_DNA"/>
</dbReference>
<dbReference type="Proteomes" id="UP001215712">
    <property type="component" value="Unassembled WGS sequence"/>
</dbReference>
<reference evidence="1" key="2">
    <citation type="submission" date="2023-01" db="EMBL/GenBank/DDBJ databases">
        <authorList>
            <person name="Petersen C."/>
        </authorList>
    </citation>
    <scope>NUCLEOTIDE SEQUENCE</scope>
    <source>
        <strain evidence="1">IBT 17514</strain>
    </source>
</reference>
<name>A0AAD6MYR3_9EURO</name>
<gene>
    <name evidence="1" type="ORF">N7493_002206</name>
</gene>
<dbReference type="AlphaFoldDB" id="A0AAD6MYR3"/>
<comment type="caution">
    <text evidence="1">The sequence shown here is derived from an EMBL/GenBank/DDBJ whole genome shotgun (WGS) entry which is preliminary data.</text>
</comment>
<reference evidence="1" key="1">
    <citation type="journal article" date="2023" name="IMA Fungus">
        <title>Comparative genomic study of the Penicillium genus elucidates a diverse pangenome and 15 lateral gene transfer events.</title>
        <authorList>
            <person name="Petersen C."/>
            <person name="Sorensen T."/>
            <person name="Nielsen M.R."/>
            <person name="Sondergaard T.E."/>
            <person name="Sorensen J.L."/>
            <person name="Fitzpatrick D.A."/>
            <person name="Frisvad J.C."/>
            <person name="Nielsen K.L."/>
        </authorList>
    </citation>
    <scope>NUCLEOTIDE SEQUENCE</scope>
    <source>
        <strain evidence="1">IBT 17514</strain>
    </source>
</reference>
<accession>A0AAD6MYR3</accession>
<proteinExistence type="predicted"/>
<evidence type="ECO:0000313" key="2">
    <source>
        <dbReference type="Proteomes" id="UP001215712"/>
    </source>
</evidence>